<name>X1UEH3_9ZZZZ</name>
<protein>
    <submittedName>
        <fullName evidence="1">Uncharacterized protein</fullName>
    </submittedName>
</protein>
<reference evidence="1" key="1">
    <citation type="journal article" date="2014" name="Front. Microbiol.">
        <title>High frequency of phylogenetically diverse reductive dehalogenase-homologous genes in deep subseafloor sedimentary metagenomes.</title>
        <authorList>
            <person name="Kawai M."/>
            <person name="Futagami T."/>
            <person name="Toyoda A."/>
            <person name="Takaki Y."/>
            <person name="Nishi S."/>
            <person name="Hori S."/>
            <person name="Arai W."/>
            <person name="Tsubouchi T."/>
            <person name="Morono Y."/>
            <person name="Uchiyama I."/>
            <person name="Ito T."/>
            <person name="Fujiyama A."/>
            <person name="Inagaki F."/>
            <person name="Takami H."/>
        </authorList>
    </citation>
    <scope>NUCLEOTIDE SEQUENCE</scope>
    <source>
        <strain evidence="1">Expedition CK06-06</strain>
    </source>
</reference>
<accession>X1UEH3</accession>
<proteinExistence type="predicted"/>
<evidence type="ECO:0000313" key="1">
    <source>
        <dbReference type="EMBL" id="GAI90744.1"/>
    </source>
</evidence>
<dbReference type="AlphaFoldDB" id="X1UEH3"/>
<sequence>WPTAYFYFAVPWEIANKVSMACEELYPYAGVLGTRGQDEYDVVVYRQPRVRIAKKLSLLQVTRMAREQSATLCRLAKEVAELRAKRLGSGGH</sequence>
<dbReference type="EMBL" id="BARW01024340">
    <property type="protein sequence ID" value="GAI90744.1"/>
    <property type="molecule type" value="Genomic_DNA"/>
</dbReference>
<organism evidence="1">
    <name type="scientific">marine sediment metagenome</name>
    <dbReference type="NCBI Taxonomy" id="412755"/>
    <lineage>
        <taxon>unclassified sequences</taxon>
        <taxon>metagenomes</taxon>
        <taxon>ecological metagenomes</taxon>
    </lineage>
</organism>
<gene>
    <name evidence="1" type="ORF">S12H4_40148</name>
</gene>
<feature type="non-terminal residue" evidence="1">
    <location>
        <position position="1"/>
    </location>
</feature>
<comment type="caution">
    <text evidence="1">The sequence shown here is derived from an EMBL/GenBank/DDBJ whole genome shotgun (WGS) entry which is preliminary data.</text>
</comment>